<dbReference type="SUPFAM" id="SSF53335">
    <property type="entry name" value="S-adenosyl-L-methionine-dependent methyltransferases"/>
    <property type="match status" value="1"/>
</dbReference>
<evidence type="ECO:0000313" key="1">
    <source>
        <dbReference type="EMBL" id="ABS63199.1"/>
    </source>
</evidence>
<dbReference type="KEGG" id="pla:Plav_1580"/>
<sequence length="208" mass="22572">MSTGNSQAASRIDLDLIAQMIAPGSRVLDVGCGDGDLLALLQSKKNVDGRGVELSQEGVNACVARGLSVVQGDADTDLAAYPDGAFDYVILSQTIQATRNPKEVMRALKRIGRCVVVSFPNFGNWRVRLKLLFSGRMPETRSLGYSWYDTPNIHLCTLLDFAELCEDLGLKIEDAVTVTGNRARRISRPGAIANLLASDAVFLLSRRD</sequence>
<evidence type="ECO:0000313" key="2">
    <source>
        <dbReference type="Proteomes" id="UP000006377"/>
    </source>
</evidence>
<dbReference type="InterPro" id="IPR010743">
    <property type="entry name" value="Methionine_synth_MetW"/>
</dbReference>
<dbReference type="Pfam" id="PF07021">
    <property type="entry name" value="MetW"/>
    <property type="match status" value="1"/>
</dbReference>
<dbReference type="AlphaFoldDB" id="A7HTG6"/>
<dbReference type="STRING" id="402881.Plav_1580"/>
<dbReference type="Gene3D" id="3.40.50.150">
    <property type="entry name" value="Vaccinia Virus protein VP39"/>
    <property type="match status" value="1"/>
</dbReference>
<dbReference type="CDD" id="cd02440">
    <property type="entry name" value="AdoMet_MTases"/>
    <property type="match status" value="1"/>
</dbReference>
<proteinExistence type="predicted"/>
<dbReference type="InterPro" id="IPR029063">
    <property type="entry name" value="SAM-dependent_MTases_sf"/>
</dbReference>
<dbReference type="PANTHER" id="PTHR43591">
    <property type="entry name" value="METHYLTRANSFERASE"/>
    <property type="match status" value="1"/>
</dbReference>
<dbReference type="HOGENOM" id="CLU_091323_0_0_5"/>
<dbReference type="NCBIfam" id="TIGR02081">
    <property type="entry name" value="metW"/>
    <property type="match status" value="1"/>
</dbReference>
<gene>
    <name evidence="1" type="ordered locus">Plav_1580</name>
</gene>
<dbReference type="PANTHER" id="PTHR43591:SF110">
    <property type="entry name" value="RHODANESE DOMAIN-CONTAINING PROTEIN"/>
    <property type="match status" value="1"/>
</dbReference>
<keyword evidence="2" id="KW-1185">Reference proteome</keyword>
<dbReference type="Proteomes" id="UP000006377">
    <property type="component" value="Chromosome"/>
</dbReference>
<organism evidence="1 2">
    <name type="scientific">Parvibaculum lavamentivorans (strain DS-1 / DSM 13023 / NCIMB 13966)</name>
    <dbReference type="NCBI Taxonomy" id="402881"/>
    <lineage>
        <taxon>Bacteria</taxon>
        <taxon>Pseudomonadati</taxon>
        <taxon>Pseudomonadota</taxon>
        <taxon>Alphaproteobacteria</taxon>
        <taxon>Hyphomicrobiales</taxon>
        <taxon>Parvibaculaceae</taxon>
        <taxon>Parvibaculum</taxon>
    </lineage>
</organism>
<accession>A7HTG6</accession>
<reference evidence="1 2" key="1">
    <citation type="journal article" date="2011" name="Stand. Genomic Sci.">
        <title>Complete genome sequence of Parvibaculum lavamentivorans type strain (DS-1(T)).</title>
        <authorList>
            <person name="Schleheck D."/>
            <person name="Weiss M."/>
            <person name="Pitluck S."/>
            <person name="Bruce D."/>
            <person name="Land M.L."/>
            <person name="Han S."/>
            <person name="Saunders E."/>
            <person name="Tapia R."/>
            <person name="Detter C."/>
            <person name="Brettin T."/>
            <person name="Han J."/>
            <person name="Woyke T."/>
            <person name="Goodwin L."/>
            <person name="Pennacchio L."/>
            <person name="Nolan M."/>
            <person name="Cook A.M."/>
            <person name="Kjelleberg S."/>
            <person name="Thomas T."/>
        </authorList>
    </citation>
    <scope>NUCLEOTIDE SEQUENCE [LARGE SCALE GENOMIC DNA]</scope>
    <source>
        <strain evidence="2">DS-1 / DSM 13023 / NCIMB 13966</strain>
    </source>
</reference>
<name>A7HTG6_PARL1</name>
<dbReference type="EMBL" id="CP000774">
    <property type="protein sequence ID" value="ABS63199.1"/>
    <property type="molecule type" value="Genomic_DNA"/>
</dbReference>
<dbReference type="RefSeq" id="WP_012110487.1">
    <property type="nucleotide sequence ID" value="NC_009719.1"/>
</dbReference>
<dbReference type="OrthoDB" id="9792690at2"/>
<dbReference type="eggNOG" id="COG2226">
    <property type="taxonomic scope" value="Bacteria"/>
</dbReference>
<protein>
    <submittedName>
        <fullName evidence="1">Methionine biosynthesis protein MetW</fullName>
    </submittedName>
</protein>